<proteinExistence type="predicted"/>
<sequence>MVSSVFALDVLEADKGGTPFVSGDSGAGCRLATGFTVLLRADTVVDDATGVKPYNFGVFHAEKKPLSITVEKPSPDNIITT</sequence>
<name>A0ABQ7UG97_SOLTU</name>
<gene>
    <name evidence="1" type="ORF">KY290_027887</name>
</gene>
<organism evidence="1 2">
    <name type="scientific">Solanum tuberosum</name>
    <name type="common">Potato</name>
    <dbReference type="NCBI Taxonomy" id="4113"/>
    <lineage>
        <taxon>Eukaryota</taxon>
        <taxon>Viridiplantae</taxon>
        <taxon>Streptophyta</taxon>
        <taxon>Embryophyta</taxon>
        <taxon>Tracheophyta</taxon>
        <taxon>Spermatophyta</taxon>
        <taxon>Magnoliopsida</taxon>
        <taxon>eudicotyledons</taxon>
        <taxon>Gunneridae</taxon>
        <taxon>Pentapetalae</taxon>
        <taxon>asterids</taxon>
        <taxon>lamiids</taxon>
        <taxon>Solanales</taxon>
        <taxon>Solanaceae</taxon>
        <taxon>Solanoideae</taxon>
        <taxon>Solaneae</taxon>
        <taxon>Solanum</taxon>
    </lineage>
</organism>
<keyword evidence="2" id="KW-1185">Reference proteome</keyword>
<evidence type="ECO:0000313" key="2">
    <source>
        <dbReference type="Proteomes" id="UP000826656"/>
    </source>
</evidence>
<comment type="caution">
    <text evidence="1">The sequence shown here is derived from an EMBL/GenBank/DDBJ whole genome shotgun (WGS) entry which is preliminary data.</text>
</comment>
<dbReference type="EMBL" id="JAIVGD010000019">
    <property type="protein sequence ID" value="KAH0748655.1"/>
    <property type="molecule type" value="Genomic_DNA"/>
</dbReference>
<evidence type="ECO:0000313" key="1">
    <source>
        <dbReference type="EMBL" id="KAH0748655.1"/>
    </source>
</evidence>
<protein>
    <submittedName>
        <fullName evidence="1">Uncharacterized protein</fullName>
    </submittedName>
</protein>
<accession>A0ABQ7UG97</accession>
<dbReference type="Proteomes" id="UP000826656">
    <property type="component" value="Unassembled WGS sequence"/>
</dbReference>
<reference evidence="1 2" key="1">
    <citation type="journal article" date="2021" name="bioRxiv">
        <title>Chromosome-scale and haplotype-resolved genome assembly of a tetraploid potato cultivar.</title>
        <authorList>
            <person name="Sun H."/>
            <person name="Jiao W.-B."/>
            <person name="Krause K."/>
            <person name="Campoy J.A."/>
            <person name="Goel M."/>
            <person name="Folz-Donahue K."/>
            <person name="Kukat C."/>
            <person name="Huettel B."/>
            <person name="Schneeberger K."/>
        </authorList>
    </citation>
    <scope>NUCLEOTIDE SEQUENCE [LARGE SCALE GENOMIC DNA]</scope>
    <source>
        <strain evidence="1">SolTubOtavaFocal</strain>
        <tissue evidence="1">Leaves</tissue>
    </source>
</reference>